<dbReference type="CDD" id="cd06259">
    <property type="entry name" value="YdcF-like"/>
    <property type="match status" value="1"/>
</dbReference>
<dbReference type="InterPro" id="IPR003848">
    <property type="entry name" value="DUF218"/>
</dbReference>
<evidence type="ECO:0000256" key="1">
    <source>
        <dbReference type="SAM" id="Phobius"/>
    </source>
</evidence>
<dbReference type="RefSeq" id="WP_178933607.1">
    <property type="nucleotide sequence ID" value="NZ_JACBAZ010000006.1"/>
</dbReference>
<dbReference type="Proteomes" id="UP000557872">
    <property type="component" value="Unassembled WGS sequence"/>
</dbReference>
<dbReference type="EMBL" id="JACBAZ010000006">
    <property type="protein sequence ID" value="NWK56803.1"/>
    <property type="molecule type" value="Genomic_DNA"/>
</dbReference>
<comment type="caution">
    <text evidence="3">The sequence shown here is derived from an EMBL/GenBank/DDBJ whole genome shotgun (WGS) entry which is preliminary data.</text>
</comment>
<dbReference type="AlphaFoldDB" id="A0A851GGZ4"/>
<dbReference type="GO" id="GO:0005886">
    <property type="term" value="C:plasma membrane"/>
    <property type="evidence" value="ECO:0007669"/>
    <property type="project" value="TreeGrafter"/>
</dbReference>
<accession>A0A851GGZ4</accession>
<reference evidence="3 4" key="1">
    <citation type="submission" date="2020-07" db="EMBL/GenBank/DDBJ databases">
        <title>Roseicoccus Jingziensis gen. nov., sp. nov., isolated from coastal seawater.</title>
        <authorList>
            <person name="Feng X."/>
        </authorList>
    </citation>
    <scope>NUCLEOTIDE SEQUENCE [LARGE SCALE GENOMIC DNA]</scope>
    <source>
        <strain evidence="3 4">N1E253</strain>
    </source>
</reference>
<keyword evidence="1" id="KW-1133">Transmembrane helix</keyword>
<keyword evidence="1" id="KW-0812">Transmembrane</keyword>
<evidence type="ECO:0000313" key="3">
    <source>
        <dbReference type="EMBL" id="NWK56803.1"/>
    </source>
</evidence>
<evidence type="ECO:0000313" key="4">
    <source>
        <dbReference type="Proteomes" id="UP000557872"/>
    </source>
</evidence>
<dbReference type="PANTHER" id="PTHR30336">
    <property type="entry name" value="INNER MEMBRANE PROTEIN, PROBABLE PERMEASE"/>
    <property type="match status" value="1"/>
</dbReference>
<name>A0A851GGZ4_9BACT</name>
<dbReference type="PANTHER" id="PTHR30336:SF6">
    <property type="entry name" value="INTEGRAL MEMBRANE PROTEIN"/>
    <property type="match status" value="1"/>
</dbReference>
<dbReference type="Pfam" id="PF02698">
    <property type="entry name" value="DUF218"/>
    <property type="match status" value="1"/>
</dbReference>
<dbReference type="InterPro" id="IPR051599">
    <property type="entry name" value="Cell_Envelope_Assoc"/>
</dbReference>
<gene>
    <name evidence="3" type="ORF">HW115_14365</name>
</gene>
<feature type="domain" description="DUF218" evidence="2">
    <location>
        <begin position="77"/>
        <end position="193"/>
    </location>
</feature>
<proteinExistence type="predicted"/>
<keyword evidence="4" id="KW-1185">Reference proteome</keyword>
<evidence type="ECO:0000259" key="2">
    <source>
        <dbReference type="Pfam" id="PF02698"/>
    </source>
</evidence>
<protein>
    <submittedName>
        <fullName evidence="3">YdcF family protein</fullName>
    </submittedName>
</protein>
<organism evidence="3 4">
    <name type="scientific">Oceaniferula marina</name>
    <dbReference type="NCBI Taxonomy" id="2748318"/>
    <lineage>
        <taxon>Bacteria</taxon>
        <taxon>Pseudomonadati</taxon>
        <taxon>Verrucomicrobiota</taxon>
        <taxon>Verrucomicrobiia</taxon>
        <taxon>Verrucomicrobiales</taxon>
        <taxon>Verrucomicrobiaceae</taxon>
        <taxon>Oceaniferula</taxon>
    </lineage>
</organism>
<keyword evidence="1" id="KW-0472">Membrane</keyword>
<sequence>MGKKEGGSRAKQKLKAGWWRWLKLAVWLFFLLMLSCFAFVWFANYEASRAGKDVLYDSVDEIPHRRAGLVFGCSEKLGSRDNLYFKYRIEAAAALWKAGKVDCLIVSGDNREKYYNEPVAMRRALVRAGVPFRKIACDYAGLRTLDSVVRAKKIFGLNELTLVSQKFQNERAAYIAQAHGMDVIGYNAQDVEGYAARKTEDREVLARVKMWLDVNVTDKQPRHLGEMVPLPE</sequence>
<feature type="transmembrane region" description="Helical" evidence="1">
    <location>
        <begin position="21"/>
        <end position="43"/>
    </location>
</feature>